<feature type="transmembrane region" description="Helical" evidence="7">
    <location>
        <begin position="210"/>
        <end position="230"/>
    </location>
</feature>
<reference evidence="8 9" key="1">
    <citation type="journal article" date="2018" name="Arch. Microbiol.">
        <title>New insights into the metabolic potential of the phototrophic purple bacterium Rhodopila globiformis DSM 161(T) from its draft genome sequence and evidence for a vanadium-dependent nitrogenase.</title>
        <authorList>
            <person name="Imhoff J.F."/>
            <person name="Rahn T."/>
            <person name="Kunzel S."/>
            <person name="Neulinger S.C."/>
        </authorList>
    </citation>
    <scope>NUCLEOTIDE SEQUENCE [LARGE SCALE GENOMIC DNA]</scope>
    <source>
        <strain evidence="8 9">DSM 16996</strain>
    </source>
</reference>
<name>A0A2S6N319_9HYPH</name>
<keyword evidence="9" id="KW-1185">Reference proteome</keyword>
<evidence type="ECO:0000256" key="7">
    <source>
        <dbReference type="RuleBase" id="RU363032"/>
    </source>
</evidence>
<comment type="caution">
    <text evidence="8">The sequence shown here is derived from an EMBL/GenBank/DDBJ whole genome shotgun (WGS) entry which is preliminary data.</text>
</comment>
<dbReference type="OrthoDB" id="8443696at2"/>
<dbReference type="GO" id="GO:0055085">
    <property type="term" value="P:transmembrane transport"/>
    <property type="evidence" value="ECO:0007669"/>
    <property type="project" value="InterPro"/>
</dbReference>
<proteinExistence type="inferred from homology"/>
<keyword evidence="3" id="KW-1003">Cell membrane</keyword>
<dbReference type="EMBL" id="NHSJ01000100">
    <property type="protein sequence ID" value="PPQ29008.1"/>
    <property type="molecule type" value="Genomic_DNA"/>
</dbReference>
<keyword evidence="5 7" id="KW-1133">Transmembrane helix</keyword>
<dbReference type="Proteomes" id="UP000239089">
    <property type="component" value="Unassembled WGS sequence"/>
</dbReference>
<dbReference type="RefSeq" id="WP_104508965.1">
    <property type="nucleotide sequence ID" value="NZ_JACIGC010000011.1"/>
</dbReference>
<evidence type="ECO:0000313" key="8">
    <source>
        <dbReference type="EMBL" id="PPQ29008.1"/>
    </source>
</evidence>
<dbReference type="Pfam" id="PF00528">
    <property type="entry name" value="BPD_transp_1"/>
    <property type="match status" value="1"/>
</dbReference>
<keyword evidence="2 7" id="KW-0813">Transport</keyword>
<dbReference type="PANTHER" id="PTHR30151">
    <property type="entry name" value="ALKANE SULFONATE ABC TRANSPORTER-RELATED, MEMBRANE SUBUNIT"/>
    <property type="match status" value="1"/>
</dbReference>
<evidence type="ECO:0000256" key="6">
    <source>
        <dbReference type="ARBA" id="ARBA00023136"/>
    </source>
</evidence>
<gene>
    <name evidence="8" type="ORF">CCR94_16605</name>
</gene>
<keyword evidence="4 7" id="KW-0812">Transmembrane</keyword>
<evidence type="ECO:0000256" key="1">
    <source>
        <dbReference type="ARBA" id="ARBA00004651"/>
    </source>
</evidence>
<dbReference type="AlphaFoldDB" id="A0A2S6N319"/>
<evidence type="ECO:0000256" key="2">
    <source>
        <dbReference type="ARBA" id="ARBA00022448"/>
    </source>
</evidence>
<evidence type="ECO:0000313" key="9">
    <source>
        <dbReference type="Proteomes" id="UP000239089"/>
    </source>
</evidence>
<feature type="transmembrane region" description="Helical" evidence="7">
    <location>
        <begin position="87"/>
        <end position="106"/>
    </location>
</feature>
<comment type="similarity">
    <text evidence="7">Belongs to the binding-protein-dependent transport system permease family.</text>
</comment>
<evidence type="ECO:0000256" key="5">
    <source>
        <dbReference type="ARBA" id="ARBA00022989"/>
    </source>
</evidence>
<dbReference type="PANTHER" id="PTHR30151:SF38">
    <property type="entry name" value="ALIPHATIC SULFONATES TRANSPORT PERMEASE PROTEIN SSUC-RELATED"/>
    <property type="match status" value="1"/>
</dbReference>
<dbReference type="Gene3D" id="1.10.3720.10">
    <property type="entry name" value="MetI-like"/>
    <property type="match status" value="1"/>
</dbReference>
<feature type="transmembrane region" description="Helical" evidence="7">
    <location>
        <begin position="56"/>
        <end position="75"/>
    </location>
</feature>
<dbReference type="PROSITE" id="PS50928">
    <property type="entry name" value="ABC_TM1"/>
    <property type="match status" value="1"/>
</dbReference>
<keyword evidence="6 7" id="KW-0472">Membrane</keyword>
<organism evidence="8 9">
    <name type="scientific">Rhodoblastus sphagnicola</name>
    <dbReference type="NCBI Taxonomy" id="333368"/>
    <lineage>
        <taxon>Bacteria</taxon>
        <taxon>Pseudomonadati</taxon>
        <taxon>Pseudomonadota</taxon>
        <taxon>Alphaproteobacteria</taxon>
        <taxon>Hyphomicrobiales</taxon>
        <taxon>Rhodoblastaceae</taxon>
        <taxon>Rhodoblastus</taxon>
    </lineage>
</organism>
<evidence type="ECO:0000256" key="3">
    <source>
        <dbReference type="ARBA" id="ARBA00022475"/>
    </source>
</evidence>
<dbReference type="InterPro" id="IPR035906">
    <property type="entry name" value="MetI-like_sf"/>
</dbReference>
<accession>A0A2S6N319</accession>
<dbReference type="CDD" id="cd06261">
    <property type="entry name" value="TM_PBP2"/>
    <property type="match status" value="1"/>
</dbReference>
<dbReference type="SUPFAM" id="SSF161098">
    <property type="entry name" value="MetI-like"/>
    <property type="match status" value="1"/>
</dbReference>
<dbReference type="InterPro" id="IPR000515">
    <property type="entry name" value="MetI-like"/>
</dbReference>
<sequence length="245" mass="26808">MIRLFSLGLFLLAWQFGAMTLGPHHLPAPAQVAATFADEWRSGDMPLNLGLTLMRVLAGFTLAMIAGSALGLALGRKPALDRLLDPWLVIALNTPALVVIILAYVWGGLNEISALAAIALNKFPNAVVTLREGARALDPALDEMAEVFAFSRWRRWRDVLLPQLAPYFAAAARGGLALVWKIVLVVELLGRPNGVGFKMGMAFQLFDLPLLLAYALPFVALMVVAETFVLRPAERSANWWRRHGD</sequence>
<comment type="subcellular location">
    <subcellularLocation>
        <location evidence="1 7">Cell membrane</location>
        <topology evidence="1 7">Multi-pass membrane protein</topology>
    </subcellularLocation>
</comment>
<protein>
    <submittedName>
        <fullName evidence="8">ABC transporter permease</fullName>
    </submittedName>
</protein>
<evidence type="ECO:0000256" key="4">
    <source>
        <dbReference type="ARBA" id="ARBA00022692"/>
    </source>
</evidence>
<dbReference type="GO" id="GO:0005886">
    <property type="term" value="C:plasma membrane"/>
    <property type="evidence" value="ECO:0007669"/>
    <property type="project" value="UniProtKB-SubCell"/>
</dbReference>